<proteinExistence type="predicted"/>
<dbReference type="EMBL" id="JRQD01000008">
    <property type="protein sequence ID" value="KGM05786.1"/>
    <property type="molecule type" value="Genomic_DNA"/>
</dbReference>
<dbReference type="Proteomes" id="UP000029999">
    <property type="component" value="Unassembled WGS sequence"/>
</dbReference>
<organism evidence="1 2">
    <name type="scientific">Methylophaga thiooxydans</name>
    <dbReference type="NCBI Taxonomy" id="392484"/>
    <lineage>
        <taxon>Bacteria</taxon>
        <taxon>Pseudomonadati</taxon>
        <taxon>Pseudomonadota</taxon>
        <taxon>Gammaproteobacteria</taxon>
        <taxon>Thiotrichales</taxon>
        <taxon>Piscirickettsiaceae</taxon>
        <taxon>Methylophaga</taxon>
    </lineage>
</organism>
<evidence type="ECO:0000313" key="2">
    <source>
        <dbReference type="Proteomes" id="UP000029999"/>
    </source>
</evidence>
<dbReference type="AlphaFoldDB" id="A0A0A0BCY1"/>
<sequence>MQKVASHVQRQEGDWVLNTVMIEGQEVPFKYKRRRKYKSLKGARVDMIYYPEVETIARMDFEYMKVVKISVS</sequence>
<dbReference type="STRING" id="392484.LP43_2535"/>
<gene>
    <name evidence="1" type="ORF">LP43_2535</name>
</gene>
<evidence type="ECO:0000313" key="1">
    <source>
        <dbReference type="EMBL" id="KGM05786.1"/>
    </source>
</evidence>
<accession>A0A0A0BCY1</accession>
<protein>
    <submittedName>
        <fullName evidence="1">Uncharacterized protein</fullName>
    </submittedName>
</protein>
<name>A0A0A0BCY1_9GAMM</name>
<reference evidence="1 2" key="1">
    <citation type="submission" date="2014-09" db="EMBL/GenBank/DDBJ databases">
        <authorList>
            <person name="Grob C."/>
            <person name="Taubert M."/>
            <person name="Howat A.M."/>
            <person name="Burns O.J."/>
            <person name="Dixon J.L."/>
            <person name="Chen Y."/>
            <person name="Murrell J.C."/>
        </authorList>
    </citation>
    <scope>NUCLEOTIDE SEQUENCE [LARGE SCALE GENOMIC DNA]</scope>
    <source>
        <strain evidence="1">L4</strain>
    </source>
</reference>
<comment type="caution">
    <text evidence="1">The sequence shown here is derived from an EMBL/GenBank/DDBJ whole genome shotgun (WGS) entry which is preliminary data.</text>
</comment>